<evidence type="ECO:0000313" key="3">
    <source>
        <dbReference type="EMBL" id="BBP01067.1"/>
    </source>
</evidence>
<dbReference type="CDD" id="cd02951">
    <property type="entry name" value="SoxW"/>
    <property type="match status" value="1"/>
</dbReference>
<evidence type="ECO:0000259" key="2">
    <source>
        <dbReference type="Pfam" id="PF13098"/>
    </source>
</evidence>
<name>A0A809SE28_9PROT</name>
<dbReference type="Gene3D" id="3.40.30.10">
    <property type="entry name" value="Glutaredoxin"/>
    <property type="match status" value="1"/>
</dbReference>
<proteinExistence type="predicted"/>
<feature type="chain" id="PRO_5032520439" evidence="1">
    <location>
        <begin position="19"/>
        <end position="169"/>
    </location>
</feature>
<dbReference type="KEGG" id="sniv:SFSGTM_17750"/>
<dbReference type="Proteomes" id="UP000463939">
    <property type="component" value="Chromosome"/>
</dbReference>
<gene>
    <name evidence="3" type="ORF">SFSGTM_17750</name>
</gene>
<dbReference type="InterPro" id="IPR012336">
    <property type="entry name" value="Thioredoxin-like_fold"/>
</dbReference>
<accession>A0A809SE28</accession>
<dbReference type="Pfam" id="PF13098">
    <property type="entry name" value="Thioredoxin_2"/>
    <property type="match status" value="1"/>
</dbReference>
<sequence length="169" mass="19295">MLRILGLVLLFTANMAFAEMRSAQDYFFQPKLGDFKAELETAKKTDKSGVLLMFMMEECPFCARMESTILSQSEVQDYYRKHFLIYEMDVKGDNPMVDFQGVATTEKAFALTQRARATPTFIFYDTKGNVMTKFIGPTKDAAEFLLLGRYVVDGGYKQQPFSVYKTTAK</sequence>
<dbReference type="SUPFAM" id="SSF52833">
    <property type="entry name" value="Thioredoxin-like"/>
    <property type="match status" value="1"/>
</dbReference>
<feature type="signal peptide" evidence="1">
    <location>
        <begin position="1"/>
        <end position="18"/>
    </location>
</feature>
<evidence type="ECO:0000313" key="4">
    <source>
        <dbReference type="Proteomes" id="UP000463939"/>
    </source>
</evidence>
<keyword evidence="4" id="KW-1185">Reference proteome</keyword>
<organism evidence="3 4">
    <name type="scientific">Sulfuriferula nivalis</name>
    <dbReference type="NCBI Taxonomy" id="2675298"/>
    <lineage>
        <taxon>Bacteria</taxon>
        <taxon>Pseudomonadati</taxon>
        <taxon>Pseudomonadota</taxon>
        <taxon>Betaproteobacteria</taxon>
        <taxon>Nitrosomonadales</taxon>
        <taxon>Sulfuricellaceae</taxon>
        <taxon>Sulfuriferula</taxon>
    </lineage>
</organism>
<protein>
    <submittedName>
        <fullName evidence="3">Thioredoxin</fullName>
    </submittedName>
</protein>
<keyword evidence="1" id="KW-0732">Signal</keyword>
<dbReference type="RefSeq" id="WP_162084886.1">
    <property type="nucleotide sequence ID" value="NZ_AP021881.1"/>
</dbReference>
<evidence type="ECO:0000256" key="1">
    <source>
        <dbReference type="SAM" id="SignalP"/>
    </source>
</evidence>
<dbReference type="AlphaFoldDB" id="A0A809SE28"/>
<reference evidence="4" key="1">
    <citation type="submission" date="2019-11" db="EMBL/GenBank/DDBJ databases">
        <title>Isolation and characterization of a novel species in the genus Sulfuriferula.</title>
        <authorList>
            <person name="Mochizuki J."/>
            <person name="Kojima H."/>
            <person name="Fukui M."/>
        </authorList>
    </citation>
    <scope>NUCLEOTIDE SEQUENCE [LARGE SCALE GENOMIC DNA]</scope>
    <source>
        <strain evidence="4">SGTM</strain>
    </source>
</reference>
<dbReference type="EMBL" id="AP021881">
    <property type="protein sequence ID" value="BBP01067.1"/>
    <property type="molecule type" value="Genomic_DNA"/>
</dbReference>
<feature type="domain" description="Thioredoxin-like fold" evidence="2">
    <location>
        <begin position="44"/>
        <end position="143"/>
    </location>
</feature>
<dbReference type="InterPro" id="IPR036249">
    <property type="entry name" value="Thioredoxin-like_sf"/>
</dbReference>
<dbReference type="InterPro" id="IPR041737">
    <property type="entry name" value="SoxW"/>
</dbReference>